<organism evidence="3 4">
    <name type="scientific">Rhizobium aquaticum</name>
    <dbReference type="NCBI Taxonomy" id="1549636"/>
    <lineage>
        <taxon>Bacteria</taxon>
        <taxon>Pseudomonadati</taxon>
        <taxon>Pseudomonadota</taxon>
        <taxon>Alphaproteobacteria</taxon>
        <taxon>Hyphomicrobiales</taxon>
        <taxon>Rhizobiaceae</taxon>
        <taxon>Rhizobium/Agrobacterium group</taxon>
        <taxon>Rhizobium</taxon>
    </lineage>
</organism>
<evidence type="ECO:0000313" key="4">
    <source>
        <dbReference type="Proteomes" id="UP001549047"/>
    </source>
</evidence>
<proteinExistence type="predicted"/>
<name>A0ABV2ITZ4_9HYPH</name>
<evidence type="ECO:0000256" key="1">
    <source>
        <dbReference type="SAM" id="Phobius"/>
    </source>
</evidence>
<dbReference type="EMBL" id="JBEPMB010000001">
    <property type="protein sequence ID" value="MET3611881.1"/>
    <property type="molecule type" value="Genomic_DNA"/>
</dbReference>
<comment type="caution">
    <text evidence="3">The sequence shown here is derived from an EMBL/GenBank/DDBJ whole genome shotgun (WGS) entry which is preliminary data.</text>
</comment>
<feature type="transmembrane region" description="Helical" evidence="1">
    <location>
        <begin position="69"/>
        <end position="92"/>
    </location>
</feature>
<feature type="domain" description="DUF6867" evidence="2">
    <location>
        <begin position="15"/>
        <end position="119"/>
    </location>
</feature>
<evidence type="ECO:0000313" key="3">
    <source>
        <dbReference type="EMBL" id="MET3611881.1"/>
    </source>
</evidence>
<keyword evidence="1" id="KW-0472">Membrane</keyword>
<gene>
    <name evidence="3" type="ORF">ABID16_000186</name>
</gene>
<keyword evidence="4" id="KW-1185">Reference proteome</keyword>
<dbReference type="RefSeq" id="WP_354554300.1">
    <property type="nucleotide sequence ID" value="NZ_JBEPMB010000001.1"/>
</dbReference>
<feature type="transmembrane region" description="Helical" evidence="1">
    <location>
        <begin position="12"/>
        <end position="30"/>
    </location>
</feature>
<keyword evidence="1" id="KW-1133">Transmembrane helix</keyword>
<evidence type="ECO:0000259" key="2">
    <source>
        <dbReference type="Pfam" id="PF21741"/>
    </source>
</evidence>
<accession>A0ABV2ITZ4</accession>
<feature type="transmembrane region" description="Helical" evidence="1">
    <location>
        <begin position="42"/>
        <end position="63"/>
    </location>
</feature>
<dbReference type="Proteomes" id="UP001549047">
    <property type="component" value="Unassembled WGS sequence"/>
</dbReference>
<reference evidence="3 4" key="1">
    <citation type="submission" date="2024-06" db="EMBL/GenBank/DDBJ databases">
        <title>Genomic Encyclopedia of Type Strains, Phase IV (KMG-IV): sequencing the most valuable type-strain genomes for metagenomic binning, comparative biology and taxonomic classification.</title>
        <authorList>
            <person name="Goeker M."/>
        </authorList>
    </citation>
    <scope>NUCLEOTIDE SEQUENCE [LARGE SCALE GENOMIC DNA]</scope>
    <source>
        <strain evidence="3 4">DSM 29780</strain>
    </source>
</reference>
<dbReference type="InterPro" id="IPR049201">
    <property type="entry name" value="DUF6867"/>
</dbReference>
<sequence>MQGLFFETDDTVHMVIRFVVMLLCFWTAWMSGKGASQSWKNYPAVVIYTLLLAVAVRFIHHALFNGPMFYGNAVLFYVMDFVVLLVFSTAGYRYTRTNQMVNAYYWLYEKASPFSWKDKA</sequence>
<dbReference type="Pfam" id="PF21741">
    <property type="entry name" value="DUF6867"/>
    <property type="match status" value="1"/>
</dbReference>
<protein>
    <submittedName>
        <fullName evidence="3">Small-conductance mechanosensitive channel</fullName>
    </submittedName>
</protein>
<keyword evidence="1" id="KW-0812">Transmembrane</keyword>